<feature type="region of interest" description="Disordered" evidence="1">
    <location>
        <begin position="1"/>
        <end position="59"/>
    </location>
</feature>
<evidence type="ECO:0000313" key="3">
    <source>
        <dbReference type="Proteomes" id="UP000479710"/>
    </source>
</evidence>
<dbReference type="EMBL" id="SPHZ02000003">
    <property type="protein sequence ID" value="KAF0926659.1"/>
    <property type="molecule type" value="Genomic_DNA"/>
</dbReference>
<name>A0A6G1EPV9_9ORYZ</name>
<feature type="compositionally biased region" description="Low complexity" evidence="1">
    <location>
        <begin position="40"/>
        <end position="51"/>
    </location>
</feature>
<evidence type="ECO:0000256" key="1">
    <source>
        <dbReference type="SAM" id="MobiDB-lite"/>
    </source>
</evidence>
<keyword evidence="3" id="KW-1185">Reference proteome</keyword>
<sequence length="96" mass="10611">MKPELRGVIRDGTRSRRRDKVAARRGRRRCWRGARGGSARGARQQGAGREAGLQRRRGGGDTIRVRRLVSVARSGCGGARLGRIDLGLKVDRMAEF</sequence>
<dbReference type="AlphaFoldDB" id="A0A6G1EPV9"/>
<organism evidence="2 3">
    <name type="scientific">Oryza meyeriana var. granulata</name>
    <dbReference type="NCBI Taxonomy" id="110450"/>
    <lineage>
        <taxon>Eukaryota</taxon>
        <taxon>Viridiplantae</taxon>
        <taxon>Streptophyta</taxon>
        <taxon>Embryophyta</taxon>
        <taxon>Tracheophyta</taxon>
        <taxon>Spermatophyta</taxon>
        <taxon>Magnoliopsida</taxon>
        <taxon>Liliopsida</taxon>
        <taxon>Poales</taxon>
        <taxon>Poaceae</taxon>
        <taxon>BOP clade</taxon>
        <taxon>Oryzoideae</taxon>
        <taxon>Oryzeae</taxon>
        <taxon>Oryzinae</taxon>
        <taxon>Oryza</taxon>
        <taxon>Oryza meyeriana</taxon>
    </lineage>
</organism>
<feature type="compositionally biased region" description="Basic residues" evidence="1">
    <location>
        <begin position="15"/>
        <end position="32"/>
    </location>
</feature>
<evidence type="ECO:0000313" key="2">
    <source>
        <dbReference type="EMBL" id="KAF0926659.1"/>
    </source>
</evidence>
<protein>
    <submittedName>
        <fullName evidence="2">Uncharacterized protein</fullName>
    </submittedName>
</protein>
<feature type="compositionally biased region" description="Basic and acidic residues" evidence="1">
    <location>
        <begin position="1"/>
        <end position="14"/>
    </location>
</feature>
<comment type="caution">
    <text evidence="2">The sequence shown here is derived from an EMBL/GenBank/DDBJ whole genome shotgun (WGS) entry which is preliminary data.</text>
</comment>
<proteinExistence type="predicted"/>
<gene>
    <name evidence="2" type="ORF">E2562_027008</name>
</gene>
<reference evidence="2 3" key="1">
    <citation type="submission" date="2019-11" db="EMBL/GenBank/DDBJ databases">
        <title>Whole genome sequence of Oryza granulata.</title>
        <authorList>
            <person name="Li W."/>
        </authorList>
    </citation>
    <scope>NUCLEOTIDE SEQUENCE [LARGE SCALE GENOMIC DNA]</scope>
    <source>
        <strain evidence="3">cv. Menghai</strain>
        <tissue evidence="2">Leaf</tissue>
    </source>
</reference>
<accession>A0A6G1EPV9</accession>
<dbReference type="Proteomes" id="UP000479710">
    <property type="component" value="Unassembled WGS sequence"/>
</dbReference>